<dbReference type="PANTHER" id="PTHR23342:SF0">
    <property type="entry name" value="N-ACETYLGLUTAMATE SYNTHASE, MITOCHONDRIAL"/>
    <property type="match status" value="1"/>
</dbReference>
<evidence type="ECO:0000313" key="11">
    <source>
        <dbReference type="EMBL" id="MEJ6399909.1"/>
    </source>
</evidence>
<accession>A0ABU8SJG7</accession>
<dbReference type="InterPro" id="IPR001057">
    <property type="entry name" value="Glu/AcGlu_kinase"/>
</dbReference>
<dbReference type="PANTHER" id="PTHR23342">
    <property type="entry name" value="N-ACETYLGLUTAMATE SYNTHASE"/>
    <property type="match status" value="1"/>
</dbReference>
<evidence type="ECO:0000256" key="5">
    <source>
        <dbReference type="ARBA" id="ARBA00022679"/>
    </source>
</evidence>
<proteinExistence type="predicted"/>
<dbReference type="PIRSF" id="PIRSF000728">
    <property type="entry name" value="NAGK"/>
    <property type="match status" value="1"/>
</dbReference>
<dbReference type="NCBIfam" id="TIGR00761">
    <property type="entry name" value="argB"/>
    <property type="match status" value="1"/>
</dbReference>
<dbReference type="EMBL" id="JAWMWH010000001">
    <property type="protein sequence ID" value="MEJ6399909.1"/>
    <property type="molecule type" value="Genomic_DNA"/>
</dbReference>
<evidence type="ECO:0000256" key="4">
    <source>
        <dbReference type="ARBA" id="ARBA00022605"/>
    </source>
</evidence>
<evidence type="ECO:0000256" key="3">
    <source>
        <dbReference type="ARBA" id="ARBA00022571"/>
    </source>
</evidence>
<dbReference type="InterPro" id="IPR004662">
    <property type="entry name" value="AcgluKinase_fam"/>
</dbReference>
<dbReference type="SUPFAM" id="SSF53633">
    <property type="entry name" value="Carbamate kinase-like"/>
    <property type="match status" value="1"/>
</dbReference>
<dbReference type="GO" id="GO:0003991">
    <property type="term" value="F:acetylglutamate kinase activity"/>
    <property type="evidence" value="ECO:0007669"/>
    <property type="project" value="UniProtKB-EC"/>
</dbReference>
<dbReference type="Gene3D" id="3.40.1160.10">
    <property type="entry name" value="Acetylglutamate kinase-like"/>
    <property type="match status" value="1"/>
</dbReference>
<feature type="domain" description="Aspartate/glutamate/uridylate kinase" evidence="10">
    <location>
        <begin position="1"/>
        <end position="230"/>
    </location>
</feature>
<evidence type="ECO:0000256" key="8">
    <source>
        <dbReference type="ARBA" id="ARBA00022840"/>
    </source>
</evidence>
<keyword evidence="4" id="KW-0028">Amino-acid biosynthesis</keyword>
<evidence type="ECO:0000256" key="1">
    <source>
        <dbReference type="ARBA" id="ARBA00004828"/>
    </source>
</evidence>
<dbReference type="RefSeq" id="WP_339959742.1">
    <property type="nucleotide sequence ID" value="NZ_JAWMWH010000001.1"/>
</dbReference>
<keyword evidence="5 11" id="KW-0808">Transferase</keyword>
<comment type="catalytic activity">
    <reaction evidence="9">
        <text>N-acetyl-L-glutamate + ATP = N-acetyl-L-glutamyl 5-phosphate + ADP</text>
        <dbReference type="Rhea" id="RHEA:14629"/>
        <dbReference type="ChEBI" id="CHEBI:30616"/>
        <dbReference type="ChEBI" id="CHEBI:44337"/>
        <dbReference type="ChEBI" id="CHEBI:57936"/>
        <dbReference type="ChEBI" id="CHEBI:456216"/>
        <dbReference type="EC" id="2.7.2.8"/>
    </reaction>
</comment>
<name>A0ABU8SJG7_9LACO</name>
<dbReference type="PRINTS" id="PR00474">
    <property type="entry name" value="GLU5KINASE"/>
</dbReference>
<dbReference type="Pfam" id="PF00696">
    <property type="entry name" value="AA_kinase"/>
    <property type="match status" value="1"/>
</dbReference>
<evidence type="ECO:0000313" key="12">
    <source>
        <dbReference type="Proteomes" id="UP001370590"/>
    </source>
</evidence>
<dbReference type="InterPro" id="IPR036393">
    <property type="entry name" value="AceGlu_kinase-like_sf"/>
</dbReference>
<evidence type="ECO:0000256" key="6">
    <source>
        <dbReference type="ARBA" id="ARBA00022741"/>
    </source>
</evidence>
<gene>
    <name evidence="11" type="primary">argB</name>
    <name evidence="11" type="ORF">R4146_01770</name>
</gene>
<comment type="caution">
    <text evidence="11">The sequence shown here is derived from an EMBL/GenBank/DDBJ whole genome shotgun (WGS) entry which is preliminary data.</text>
</comment>
<reference evidence="11 12" key="1">
    <citation type="submission" date="2023-10" db="EMBL/GenBank/DDBJ databases">
        <title>Nicoliella lavandulae sp. nov. isolated from Lavandula angustifolia flowers.</title>
        <authorList>
            <person name="Alcantara C."/>
            <person name="Zuniga M."/>
            <person name="Landete J.M."/>
            <person name="Monedero V."/>
        </authorList>
    </citation>
    <scope>NUCLEOTIDE SEQUENCE [LARGE SCALE GENOMIC DNA]</scope>
    <source>
        <strain evidence="11 12">Es01</strain>
    </source>
</reference>
<comment type="pathway">
    <text evidence="1">Amino-acid biosynthesis; L-arginine biosynthesis; N(2)-acetyl-L-ornithine from L-glutamate: step 2/4.</text>
</comment>
<organism evidence="11 12">
    <name type="scientific">Nicoliella lavandulae</name>
    <dbReference type="NCBI Taxonomy" id="3082954"/>
    <lineage>
        <taxon>Bacteria</taxon>
        <taxon>Bacillati</taxon>
        <taxon>Bacillota</taxon>
        <taxon>Bacilli</taxon>
        <taxon>Lactobacillales</taxon>
        <taxon>Lactobacillaceae</taxon>
        <taxon>Nicoliella</taxon>
    </lineage>
</organism>
<sequence>MIVIKIGGNSVKSLDDAFFQQIAKLQDAGESILIVHGGGKLISQCGEFIGHPANKINGIRVTDPQMMAITDNVLTKIIQPELHRQLAAHGISSNMMNASEIPFVSGDYIDRAKYGEVGNIKSLAAGYFDVMTNHSVGLCASIATGVQNQKLNVNADTAAAEIASLLHADQLILLTDVPGVMLDDAVLTQLDHQTAQQLFESKKLVNGMIPKVNAAFSALDHGIDNISITNNLSHVGTAIVS</sequence>
<evidence type="ECO:0000256" key="9">
    <source>
        <dbReference type="ARBA" id="ARBA00048141"/>
    </source>
</evidence>
<evidence type="ECO:0000259" key="10">
    <source>
        <dbReference type="Pfam" id="PF00696"/>
    </source>
</evidence>
<dbReference type="Proteomes" id="UP001370590">
    <property type="component" value="Unassembled WGS sequence"/>
</dbReference>
<dbReference type="EC" id="2.7.2.8" evidence="2"/>
<dbReference type="CDD" id="cd04238">
    <property type="entry name" value="AAK_NAGK-like"/>
    <property type="match status" value="1"/>
</dbReference>
<dbReference type="InterPro" id="IPR001048">
    <property type="entry name" value="Asp/Glu/Uridylate_kinase"/>
</dbReference>
<keyword evidence="3" id="KW-0055">Arginine biosynthesis</keyword>
<keyword evidence="6" id="KW-0547">Nucleotide-binding</keyword>
<keyword evidence="12" id="KW-1185">Reference proteome</keyword>
<protein>
    <recommendedName>
        <fullName evidence="2">acetylglutamate kinase</fullName>
        <ecNumber evidence="2">2.7.2.8</ecNumber>
    </recommendedName>
</protein>
<evidence type="ECO:0000256" key="7">
    <source>
        <dbReference type="ARBA" id="ARBA00022777"/>
    </source>
</evidence>
<keyword evidence="7 11" id="KW-0418">Kinase</keyword>
<keyword evidence="8" id="KW-0067">ATP-binding</keyword>
<evidence type="ECO:0000256" key="2">
    <source>
        <dbReference type="ARBA" id="ARBA00013065"/>
    </source>
</evidence>